<dbReference type="InterPro" id="IPR011075">
    <property type="entry name" value="TetR_C"/>
</dbReference>
<feature type="DNA-binding region" description="H-T-H motif" evidence="4">
    <location>
        <begin position="29"/>
        <end position="48"/>
    </location>
</feature>
<reference evidence="7" key="1">
    <citation type="journal article" date="2019" name="Int. J. Syst. Evol. Microbiol.">
        <title>The Global Catalogue of Microorganisms (GCM) 10K type strain sequencing project: providing services to taxonomists for standard genome sequencing and annotation.</title>
        <authorList>
            <consortium name="The Broad Institute Genomics Platform"/>
            <consortium name="The Broad Institute Genome Sequencing Center for Infectious Disease"/>
            <person name="Wu L."/>
            <person name="Ma J."/>
        </authorList>
    </citation>
    <scope>NUCLEOTIDE SEQUENCE [LARGE SCALE GENOMIC DNA]</scope>
    <source>
        <strain evidence="7">JCM 16904</strain>
    </source>
</reference>
<evidence type="ECO:0000313" key="7">
    <source>
        <dbReference type="Proteomes" id="UP001500902"/>
    </source>
</evidence>
<name>A0ABP7B7L9_9ACTN</name>
<dbReference type="SUPFAM" id="SSF46689">
    <property type="entry name" value="Homeodomain-like"/>
    <property type="match status" value="1"/>
</dbReference>
<protein>
    <submittedName>
        <fullName evidence="6">TetR/AcrR family transcriptional regulator</fullName>
    </submittedName>
</protein>
<keyword evidence="3" id="KW-0804">Transcription</keyword>
<dbReference type="PROSITE" id="PS50977">
    <property type="entry name" value="HTH_TETR_2"/>
    <property type="match status" value="1"/>
</dbReference>
<sequence>MARPREFDEHDVIAKATRLFWRRGYNATSVRDLGAELSLKQSSLYRAFNDKRTLFLRTLDHYRATESAQAEELLSAPGPSLDILREWLIWMVGHDSGLGCFVVNTATELGTSDPEVRQQTEAAFDVTRKTLASLLRRGVRDGDLPAALDVDAAVELLFTTVLGLRVRERAGHDPRRLATAIDFTVNALKTLTTSAT</sequence>
<evidence type="ECO:0000313" key="6">
    <source>
        <dbReference type="EMBL" id="GAA3651378.1"/>
    </source>
</evidence>
<dbReference type="InterPro" id="IPR001647">
    <property type="entry name" value="HTH_TetR"/>
</dbReference>
<dbReference type="PANTHER" id="PTHR47506:SF1">
    <property type="entry name" value="HTH-TYPE TRANSCRIPTIONAL REGULATOR YJDC"/>
    <property type="match status" value="1"/>
</dbReference>
<dbReference type="PANTHER" id="PTHR47506">
    <property type="entry name" value="TRANSCRIPTIONAL REGULATORY PROTEIN"/>
    <property type="match status" value="1"/>
</dbReference>
<dbReference type="EMBL" id="BAAAZP010000018">
    <property type="protein sequence ID" value="GAA3651378.1"/>
    <property type="molecule type" value="Genomic_DNA"/>
</dbReference>
<feature type="domain" description="HTH tetR-type" evidence="5">
    <location>
        <begin position="6"/>
        <end position="66"/>
    </location>
</feature>
<comment type="caution">
    <text evidence="6">The sequence shown here is derived from an EMBL/GenBank/DDBJ whole genome shotgun (WGS) entry which is preliminary data.</text>
</comment>
<keyword evidence="1" id="KW-0805">Transcription regulation</keyword>
<dbReference type="Proteomes" id="UP001500902">
    <property type="component" value="Unassembled WGS sequence"/>
</dbReference>
<organism evidence="6 7">
    <name type="scientific">Nonomuraea antimicrobica</name>
    <dbReference type="NCBI Taxonomy" id="561173"/>
    <lineage>
        <taxon>Bacteria</taxon>
        <taxon>Bacillati</taxon>
        <taxon>Actinomycetota</taxon>
        <taxon>Actinomycetes</taxon>
        <taxon>Streptosporangiales</taxon>
        <taxon>Streptosporangiaceae</taxon>
        <taxon>Nonomuraea</taxon>
    </lineage>
</organism>
<dbReference type="RefSeq" id="WP_344873952.1">
    <property type="nucleotide sequence ID" value="NZ_BAAAZP010000018.1"/>
</dbReference>
<evidence type="ECO:0000256" key="4">
    <source>
        <dbReference type="PROSITE-ProRule" id="PRU00335"/>
    </source>
</evidence>
<evidence type="ECO:0000259" key="5">
    <source>
        <dbReference type="PROSITE" id="PS50977"/>
    </source>
</evidence>
<evidence type="ECO:0000256" key="3">
    <source>
        <dbReference type="ARBA" id="ARBA00023163"/>
    </source>
</evidence>
<keyword evidence="7" id="KW-1185">Reference proteome</keyword>
<proteinExistence type="predicted"/>
<dbReference type="Gene3D" id="1.10.357.10">
    <property type="entry name" value="Tetracycline Repressor, domain 2"/>
    <property type="match status" value="1"/>
</dbReference>
<dbReference type="Pfam" id="PF16925">
    <property type="entry name" value="TetR_C_13"/>
    <property type="match status" value="1"/>
</dbReference>
<accession>A0ABP7B7L9</accession>
<dbReference type="Gene3D" id="1.10.10.60">
    <property type="entry name" value="Homeodomain-like"/>
    <property type="match status" value="1"/>
</dbReference>
<keyword evidence="2 4" id="KW-0238">DNA-binding</keyword>
<dbReference type="SUPFAM" id="SSF48498">
    <property type="entry name" value="Tetracyclin repressor-like, C-terminal domain"/>
    <property type="match status" value="1"/>
</dbReference>
<dbReference type="InterPro" id="IPR036271">
    <property type="entry name" value="Tet_transcr_reg_TetR-rel_C_sf"/>
</dbReference>
<evidence type="ECO:0000256" key="2">
    <source>
        <dbReference type="ARBA" id="ARBA00023125"/>
    </source>
</evidence>
<dbReference type="InterPro" id="IPR009057">
    <property type="entry name" value="Homeodomain-like_sf"/>
</dbReference>
<evidence type="ECO:0000256" key="1">
    <source>
        <dbReference type="ARBA" id="ARBA00023015"/>
    </source>
</evidence>
<dbReference type="Pfam" id="PF00440">
    <property type="entry name" value="TetR_N"/>
    <property type="match status" value="1"/>
</dbReference>
<gene>
    <name evidence="6" type="ORF">GCM10022224_012840</name>
</gene>